<evidence type="ECO:0000256" key="1">
    <source>
        <dbReference type="ARBA" id="ARBA00010603"/>
    </source>
</evidence>
<name>A0A9W7XGK0_9FUNG</name>
<dbReference type="AlphaFoldDB" id="A0A9W7XGK0"/>
<dbReference type="EMBL" id="JANBOH010000193">
    <property type="protein sequence ID" value="KAJ1644093.1"/>
    <property type="molecule type" value="Genomic_DNA"/>
</dbReference>
<feature type="region of interest" description="Disordered" evidence="5">
    <location>
        <begin position="512"/>
        <end position="549"/>
    </location>
</feature>
<proteinExistence type="inferred from homology"/>
<organism evidence="6 7">
    <name type="scientific">Coemansia asiatica</name>
    <dbReference type="NCBI Taxonomy" id="1052880"/>
    <lineage>
        <taxon>Eukaryota</taxon>
        <taxon>Fungi</taxon>
        <taxon>Fungi incertae sedis</taxon>
        <taxon>Zoopagomycota</taxon>
        <taxon>Kickxellomycotina</taxon>
        <taxon>Kickxellomycetes</taxon>
        <taxon>Kickxellales</taxon>
        <taxon>Kickxellaceae</taxon>
        <taxon>Coemansia</taxon>
    </lineage>
</organism>
<evidence type="ECO:0000256" key="2">
    <source>
        <dbReference type="ARBA" id="ARBA00015736"/>
    </source>
</evidence>
<feature type="region of interest" description="Disordered" evidence="5">
    <location>
        <begin position="625"/>
        <end position="654"/>
    </location>
</feature>
<sequence length="974" mass="104519">MDTKPTDRKPAKRGAAQIVVLTDVQVPHMARVTASADSSDAAGNLDIGRGMSRAQFRSSTHPASSNIVSAGSPIPLATSRTTDHFHTTHSSVGAFGATYPAANGSRILSLATAPTYWDESLTSFLSKLCSPHPFGLESLSIWHDEMARIKAPSALTREQWIEAEGYIKYLAQQLAANNALTGNLNSAMFHFVVHMRCLKTVDFLGDIDPALCSMQFVLRILLKGFSLTMGNDVLRKVLADRPIASGTIDLIIDKQANLDNAEVRIHAFKQTLADSTKLYQQLLHYVMLAIARMDVKRSSALHAFYQSLVGMILDLFVSQIAASEETYTAESLFVQGLVDVVGPSRVFNVESSLADECVRALLHNALDPEPTPASQGLVQSAYSYLFSRQNAAQTKNLEQHCLFLLLLLISTLPTAANAQSAYLKTIEALKDSPESGAVKVVGCGVPFRKLFAKLVSEIQCIEWTVLFQILIARNDAFRTYALARTDADTLIVPLLKKISAATALPIPSSFSHSQGSAAPASGGGGGSIASASATGSGSNRRRSDSRNYVSGTSAYTTIVSDKMHGQHPTTSAWALPSSPQPDSRSSAAHAVSSSSSSSSNVHPSPSLSSVTNTATASSASFGASVGNSNSNSNNSNSNNANSSGSGSGQTGQISGNRLRQSANLPYALTLETVPYVHLYLWLDILLVLSADTQFVEQLQRSTIDFWPALPHPLHKPPLSHCIIVETMRIFQLDIMLLKDSQIHALSLGILVNVLGRSTGIPTAVAQKLLKLFEMIHRRYSRIASPSSLPTASSPLVHLAGKTLIYQADESVEQNVYAQTLATLLTLFCQLSYTNNPQFIYGLLQAKDILNVFSDTMPAAATVTDAARAAAELRVRVAYFHALVAALPSPQQAKDILALVSSVVAKSHGTANSSSNDGNTSSNTRVDLLSRVPSDSEWSAFMLPLVWELLLSSTIATTAETKCLLLEQFENLVLS</sequence>
<dbReference type="PANTHER" id="PTHR12895">
    <property type="entry name" value="DYMECLIN"/>
    <property type="match status" value="1"/>
</dbReference>
<protein>
    <recommendedName>
        <fullName evidence="2">Dymeclin</fullName>
    </recommendedName>
</protein>
<keyword evidence="7" id="KW-1185">Reference proteome</keyword>
<evidence type="ECO:0000256" key="4">
    <source>
        <dbReference type="ARBA" id="ARBA00023288"/>
    </source>
</evidence>
<dbReference type="GO" id="GO:0007030">
    <property type="term" value="P:Golgi organization"/>
    <property type="evidence" value="ECO:0007669"/>
    <property type="project" value="TreeGrafter"/>
</dbReference>
<keyword evidence="3" id="KW-0519">Myristate</keyword>
<comment type="caution">
    <text evidence="6">The sequence shown here is derived from an EMBL/GenBank/DDBJ whole genome shotgun (WGS) entry which is preliminary data.</text>
</comment>
<evidence type="ECO:0000313" key="7">
    <source>
        <dbReference type="Proteomes" id="UP001145021"/>
    </source>
</evidence>
<dbReference type="Proteomes" id="UP001145021">
    <property type="component" value="Unassembled WGS sequence"/>
</dbReference>
<evidence type="ECO:0000256" key="5">
    <source>
        <dbReference type="SAM" id="MobiDB-lite"/>
    </source>
</evidence>
<evidence type="ECO:0000256" key="3">
    <source>
        <dbReference type="ARBA" id="ARBA00022707"/>
    </source>
</evidence>
<feature type="compositionally biased region" description="Low complexity" evidence="5">
    <location>
        <begin position="583"/>
        <end position="612"/>
    </location>
</feature>
<dbReference type="GO" id="GO:0005794">
    <property type="term" value="C:Golgi apparatus"/>
    <property type="evidence" value="ECO:0007669"/>
    <property type="project" value="TreeGrafter"/>
</dbReference>
<feature type="compositionally biased region" description="Low complexity" evidence="5">
    <location>
        <begin position="528"/>
        <end position="538"/>
    </location>
</feature>
<dbReference type="InterPro" id="IPR019142">
    <property type="entry name" value="Dymeclin"/>
</dbReference>
<gene>
    <name evidence="6" type="ORF">LPJ64_004189</name>
</gene>
<comment type="similarity">
    <text evidence="1">Belongs to the dymeclin family.</text>
</comment>
<evidence type="ECO:0000313" key="6">
    <source>
        <dbReference type="EMBL" id="KAJ1644093.1"/>
    </source>
</evidence>
<dbReference type="Pfam" id="PF09742">
    <property type="entry name" value="Dymeclin"/>
    <property type="match status" value="2"/>
</dbReference>
<reference evidence="6" key="1">
    <citation type="submission" date="2022-07" db="EMBL/GenBank/DDBJ databases">
        <title>Phylogenomic reconstructions and comparative analyses of Kickxellomycotina fungi.</title>
        <authorList>
            <person name="Reynolds N.K."/>
            <person name="Stajich J.E."/>
            <person name="Barry K."/>
            <person name="Grigoriev I.V."/>
            <person name="Crous P."/>
            <person name="Smith M.E."/>
        </authorList>
    </citation>
    <scope>NUCLEOTIDE SEQUENCE</scope>
    <source>
        <strain evidence="6">NBRC 105413</strain>
    </source>
</reference>
<accession>A0A9W7XGK0</accession>
<feature type="region of interest" description="Disordered" evidence="5">
    <location>
        <begin position="563"/>
        <end position="612"/>
    </location>
</feature>
<keyword evidence="4" id="KW-0449">Lipoprotein</keyword>
<dbReference type="PANTHER" id="PTHR12895:SF9">
    <property type="entry name" value="DYMECLIN"/>
    <property type="match status" value="1"/>
</dbReference>